<organism evidence="2 3">
    <name type="scientific">Porites evermanni</name>
    <dbReference type="NCBI Taxonomy" id="104178"/>
    <lineage>
        <taxon>Eukaryota</taxon>
        <taxon>Metazoa</taxon>
        <taxon>Cnidaria</taxon>
        <taxon>Anthozoa</taxon>
        <taxon>Hexacorallia</taxon>
        <taxon>Scleractinia</taxon>
        <taxon>Fungiina</taxon>
        <taxon>Poritidae</taxon>
        <taxon>Porites</taxon>
    </lineage>
</organism>
<name>A0ABN8SUQ2_9CNID</name>
<evidence type="ECO:0008006" key="4">
    <source>
        <dbReference type="Google" id="ProtNLM"/>
    </source>
</evidence>
<accession>A0ABN8SUQ2</accession>
<protein>
    <recommendedName>
        <fullName evidence="4">C2H2-type domain-containing protein</fullName>
    </recommendedName>
</protein>
<evidence type="ECO:0000313" key="2">
    <source>
        <dbReference type="EMBL" id="CAH3193483.1"/>
    </source>
</evidence>
<dbReference type="PANTHER" id="PTHR33845:SF1">
    <property type="entry name" value="C2H2-TYPE DOMAIN-CONTAINING PROTEIN"/>
    <property type="match status" value="1"/>
</dbReference>
<dbReference type="EMBL" id="CALNXI010003498">
    <property type="protein sequence ID" value="CAH3193483.1"/>
    <property type="molecule type" value="Genomic_DNA"/>
</dbReference>
<keyword evidence="3" id="KW-1185">Reference proteome</keyword>
<comment type="caution">
    <text evidence="2">The sequence shown here is derived from an EMBL/GenBank/DDBJ whole genome shotgun (WGS) entry which is preliminary data.</text>
</comment>
<dbReference type="PANTHER" id="PTHR33845">
    <property type="entry name" value="C2H2-TYPE DOMAIN-CONTAINING PROTEIN"/>
    <property type="match status" value="1"/>
</dbReference>
<proteinExistence type="predicted"/>
<evidence type="ECO:0000313" key="3">
    <source>
        <dbReference type="Proteomes" id="UP001159427"/>
    </source>
</evidence>
<feature type="compositionally biased region" description="Acidic residues" evidence="1">
    <location>
        <begin position="11"/>
        <end position="23"/>
    </location>
</feature>
<gene>
    <name evidence="2" type="ORF">PEVE_00025897</name>
</gene>
<sequence length="966" mass="108979">MSFKDESLFVPDEDSGSGSDEESSTAVTGEPNNEYIRREHLNRFLETCNVQKLTRPRKRWAEAGARTHNNHVKKAKDVIVAALDVITPGDAAHLWDALQSSMLVDKELGYEGSADRKYLEALAETYKNASAWDTKRQVLSIMADLVPIERLQRYLPGITEYRVKTARLHKHVYGRGNPLPSRYSPRMRVEATQLDHFLTFITSPHIIQDLPFGQKYIKLSTGEVLETPNVIRSMIPERIVKQYTKYCDEFGFKPFGRTTMLAILAACSATVRKSLQGIDYIAAEGGKACDDLCNVVKRLEEYGVLKTDVSELWRSCVKSAKQYIKSDYKVHVSPSSPVADHCSVYALSDDKEPLFSSPCDHDHDRTCPQCEELTALVSAIQEYLEREDLGFPTAELDDLRHVADEAAQNILSWKAHQLRSKIQDMARVDALEQLDNSSVMITQDWAMKFLPQKYRESQADWFAKRGISWHISVVARRLNGKLQNQSFVHIVKNCNQDSSVVIRIMEHILRTLKTENPEISTAFFRQDNAGCYHNATMLAACRSMGDVTGIAVSRVDFSDPQGGKGPCDRKAATIKAHVRRFVNEGHDVQTPKDLETAMLSAEGVPGVRVTLVDSLGIKDSPIKLDGISLINNLQYTGASMRVWRSYNVGCGKIIDKQLPTATNSFCGNFQEKFSAGDFLDVGKEGCPALPLESSKNQNFAEGPEEAEFDPGLFQCPNEGCVKSYQSFSALEKHLSFGKCEMRVERVTLLDQARQMYHAKLTEGTSKDVTSHCAEASVRESVVNTSQIVKGWALKQTKKSRRLSESQKGYLDEKFKIGQKTGHKQDPASVAHDMRYARTAEGERLFTRSEFLTAQQVQSYFSRQAGKLRNQSTEDERRDHDAAAEQQQYWNTREQILREVQLQHPITYDNFDLCEMYHASSLNKFSVNMLQSICQYFGMEQLTVRRKAPYIALIGELIQSCTCNNNS</sequence>
<evidence type="ECO:0000256" key="1">
    <source>
        <dbReference type="SAM" id="MobiDB-lite"/>
    </source>
</evidence>
<dbReference type="Proteomes" id="UP001159427">
    <property type="component" value="Unassembled WGS sequence"/>
</dbReference>
<feature type="region of interest" description="Disordered" evidence="1">
    <location>
        <begin position="1"/>
        <end position="33"/>
    </location>
</feature>
<feature type="region of interest" description="Disordered" evidence="1">
    <location>
        <begin position="864"/>
        <end position="883"/>
    </location>
</feature>
<reference evidence="2 3" key="1">
    <citation type="submission" date="2022-05" db="EMBL/GenBank/DDBJ databases">
        <authorList>
            <consortium name="Genoscope - CEA"/>
            <person name="William W."/>
        </authorList>
    </citation>
    <scope>NUCLEOTIDE SEQUENCE [LARGE SCALE GENOMIC DNA]</scope>
</reference>
<feature type="compositionally biased region" description="Basic and acidic residues" evidence="1">
    <location>
        <begin position="871"/>
        <end position="882"/>
    </location>
</feature>